<evidence type="ECO:0000256" key="2">
    <source>
        <dbReference type="ARBA" id="ARBA00004366"/>
    </source>
</evidence>
<keyword evidence="6 9" id="KW-1133">Transmembrane helix</keyword>
<dbReference type="Pfam" id="PF04258">
    <property type="entry name" value="Peptidase_A22B"/>
    <property type="match status" value="1"/>
</dbReference>
<dbReference type="PANTHER" id="PTHR12174:SF38">
    <property type="entry name" value="SIGNAL PEPTIDE PEPTIDASE-LIKE 2C"/>
    <property type="match status" value="1"/>
</dbReference>
<feature type="transmembrane region" description="Helical" evidence="9">
    <location>
        <begin position="258"/>
        <end position="279"/>
    </location>
</feature>
<keyword evidence="10" id="KW-0732">Signal</keyword>
<evidence type="ECO:0000256" key="9">
    <source>
        <dbReference type="SAM" id="Phobius"/>
    </source>
</evidence>
<comment type="similarity">
    <text evidence="3">Belongs to the peptidase A22B family.</text>
</comment>
<evidence type="ECO:0000256" key="1">
    <source>
        <dbReference type="ARBA" id="ARBA00004127"/>
    </source>
</evidence>
<dbReference type="AlphaFoldDB" id="A0A6P3F225"/>
<keyword evidence="5" id="KW-0378">Hydrolase</keyword>
<feature type="transmembrane region" description="Helical" evidence="9">
    <location>
        <begin position="190"/>
        <end position="212"/>
    </location>
</feature>
<dbReference type="GO" id="GO:0098553">
    <property type="term" value="C:lumenal side of endoplasmic reticulum membrane"/>
    <property type="evidence" value="ECO:0007669"/>
    <property type="project" value="TreeGrafter"/>
</dbReference>
<evidence type="ECO:0000313" key="11">
    <source>
        <dbReference type="Proteomes" id="UP000515203"/>
    </source>
</evidence>
<dbReference type="GO" id="GO:0098554">
    <property type="term" value="C:cytoplasmic side of endoplasmic reticulum membrane"/>
    <property type="evidence" value="ECO:0007669"/>
    <property type="project" value="TreeGrafter"/>
</dbReference>
<reference evidence="12" key="1">
    <citation type="submission" date="2025-08" db="UniProtKB">
        <authorList>
            <consortium name="RefSeq"/>
        </authorList>
    </citation>
    <scope>IDENTIFICATION</scope>
</reference>
<evidence type="ECO:0000313" key="12">
    <source>
        <dbReference type="RefSeq" id="XP_004630208.1"/>
    </source>
</evidence>
<keyword evidence="4 9" id="KW-0812">Transmembrane</keyword>
<keyword evidence="7 9" id="KW-0472">Membrane</keyword>
<dbReference type="GO" id="GO:0042500">
    <property type="term" value="F:aspartic endopeptidase activity, intramembrane cleaving"/>
    <property type="evidence" value="ECO:0007669"/>
    <property type="project" value="InterPro"/>
</dbReference>
<dbReference type="GO" id="GO:0030660">
    <property type="term" value="C:Golgi-associated vesicle membrane"/>
    <property type="evidence" value="ECO:0007669"/>
    <property type="project" value="TreeGrafter"/>
</dbReference>
<dbReference type="OrthoDB" id="29661at2759"/>
<dbReference type="Proteomes" id="UP000515203">
    <property type="component" value="Unplaced"/>
</dbReference>
<feature type="signal peptide" evidence="10">
    <location>
        <begin position="1"/>
        <end position="27"/>
    </location>
</feature>
<evidence type="ECO:0000256" key="3">
    <source>
        <dbReference type="ARBA" id="ARBA00006859"/>
    </source>
</evidence>
<feature type="transmembrane region" description="Helical" evidence="9">
    <location>
        <begin position="478"/>
        <end position="501"/>
    </location>
</feature>
<feature type="transmembrane region" description="Helical" evidence="9">
    <location>
        <begin position="448"/>
        <end position="466"/>
    </location>
</feature>
<evidence type="ECO:0000256" key="5">
    <source>
        <dbReference type="ARBA" id="ARBA00022801"/>
    </source>
</evidence>
<dbReference type="PANTHER" id="PTHR12174">
    <property type="entry name" value="SIGNAL PEPTIDE PEPTIDASE"/>
    <property type="match status" value="1"/>
</dbReference>
<dbReference type="CTD" id="162540"/>
<feature type="transmembrane region" description="Helical" evidence="9">
    <location>
        <begin position="383"/>
        <end position="403"/>
    </location>
</feature>
<proteinExistence type="inferred from homology"/>
<feature type="region of interest" description="Disordered" evidence="8">
    <location>
        <begin position="577"/>
        <end position="617"/>
    </location>
</feature>
<dbReference type="InParanoid" id="A0A6P3F225"/>
<dbReference type="GO" id="GO:0005765">
    <property type="term" value="C:lysosomal membrane"/>
    <property type="evidence" value="ECO:0007669"/>
    <property type="project" value="TreeGrafter"/>
</dbReference>
<evidence type="ECO:0000256" key="8">
    <source>
        <dbReference type="SAM" id="MobiDB-lite"/>
    </source>
</evidence>
<protein>
    <submittedName>
        <fullName evidence="12">Signal peptide peptidase-like 2C</fullName>
    </submittedName>
</protein>
<dbReference type="InterPro" id="IPR007369">
    <property type="entry name" value="Peptidase_A22B_SPP"/>
</dbReference>
<accession>A0A6P3F225</accession>
<keyword evidence="11" id="KW-1185">Reference proteome</keyword>
<evidence type="ECO:0000256" key="6">
    <source>
        <dbReference type="ARBA" id="ARBA00022989"/>
    </source>
</evidence>
<dbReference type="GeneID" id="101579811"/>
<feature type="chain" id="PRO_5028050161" evidence="10">
    <location>
        <begin position="28"/>
        <end position="671"/>
    </location>
</feature>
<evidence type="ECO:0000256" key="7">
    <source>
        <dbReference type="ARBA" id="ARBA00023136"/>
    </source>
</evidence>
<organism evidence="11 12">
    <name type="scientific">Octodon degus</name>
    <name type="common">Degu</name>
    <name type="synonym">Sciurus degus</name>
    <dbReference type="NCBI Taxonomy" id="10160"/>
    <lineage>
        <taxon>Eukaryota</taxon>
        <taxon>Metazoa</taxon>
        <taxon>Chordata</taxon>
        <taxon>Craniata</taxon>
        <taxon>Vertebrata</taxon>
        <taxon>Euteleostomi</taxon>
        <taxon>Mammalia</taxon>
        <taxon>Eutheria</taxon>
        <taxon>Euarchontoglires</taxon>
        <taxon>Glires</taxon>
        <taxon>Rodentia</taxon>
        <taxon>Hystricomorpha</taxon>
        <taxon>Octodontidae</taxon>
        <taxon>Octodon</taxon>
    </lineage>
</organism>
<feature type="transmembrane region" description="Helical" evidence="9">
    <location>
        <begin position="285"/>
        <end position="308"/>
    </location>
</feature>
<evidence type="ECO:0000256" key="4">
    <source>
        <dbReference type="ARBA" id="ARBA00022692"/>
    </source>
</evidence>
<feature type="transmembrane region" description="Helical" evidence="9">
    <location>
        <begin position="329"/>
        <end position="348"/>
    </location>
</feature>
<sequence>MARLGFLLPVVLLLLLLLLLLSAVAQGTHAVVRVVSETWSKDYCVLFSADYVTLPRELRHAPLLPLHDGTKATWCPGKDPAPQAWPSSSRPQSLRHTTTMALRGNCSFHAKGQLAQGRGAHGLLIVSRLGDQHCSDHSWPSGDPHRPLPGLAIPVAVLRYTDMLDILRHTHGAATIRIAMYAPPMPIVDYNLVVIFVLAVGTVAVGGYWAGLVEAAWLQRRRARGGGGGPAGQLPALVARTPPGLCEDEDTEGASVNFTLAAAGTVVAMSCSIVALLYLFYDCFIYVMIGVFSLGATTGLYSCLVPLLRHLPLPQCQWPLPGCRACLQLPQLLLAVLCAAVTLLWVAYRHEDRWAWLLQDALGMAYCLLVLRRVRLPTLRNCSCFLLVLLALDVFFVFVTPLFTKTGESIMLEIASGPADSSSREKLPMVLRVPQLRSLAVTPCDQPFSILGFGDIVVPGFLVAYCHRFDVHTRSRQLYFVACTIAYAMGLLVTFLAMVLMETGQPALLYLVSSTLLTSLTVAVCRRELSLFWTGWSRAQTAVQPLAGLCVGPEGFSEQRQASTVDGHVASKLEGATEQGAGNLDSSSGADAADTGTFSEGEAASQEGHGENSEASLDALPPAASMAVEDLRPLMPLPSELGHVCTQAPEASLSWEGLHRRKGLKVKKAAL</sequence>
<dbReference type="Gene3D" id="3.50.30.30">
    <property type="match status" value="1"/>
</dbReference>
<dbReference type="GO" id="GO:0033619">
    <property type="term" value="P:membrane protein proteolysis"/>
    <property type="evidence" value="ECO:0007669"/>
    <property type="project" value="TreeGrafter"/>
</dbReference>
<dbReference type="RefSeq" id="XP_004630208.1">
    <property type="nucleotide sequence ID" value="XM_004630151.2"/>
</dbReference>
<dbReference type="FunCoup" id="A0A6P3F225">
    <property type="interactions" value="12"/>
</dbReference>
<evidence type="ECO:0000256" key="10">
    <source>
        <dbReference type="SAM" id="SignalP"/>
    </source>
</evidence>
<name>A0A6P3F225_OCTDE</name>
<dbReference type="SMART" id="SM00730">
    <property type="entry name" value="PSN"/>
    <property type="match status" value="1"/>
</dbReference>
<gene>
    <name evidence="12" type="primary">Sppl2c</name>
</gene>
<comment type="subcellular location">
    <subcellularLocation>
        <location evidence="1">Endomembrane system</location>
        <topology evidence="1">Multi-pass membrane protein</topology>
    </subcellularLocation>
    <subcellularLocation>
        <location evidence="2">Membrane</location>
        <topology evidence="2">Multi-pass membrane protein</topology>
        <orientation evidence="2">Lumenal side</orientation>
    </subcellularLocation>
</comment>
<dbReference type="InterPro" id="IPR006639">
    <property type="entry name" value="Preselin/SPP"/>
</dbReference>